<dbReference type="Proteomes" id="UP001218364">
    <property type="component" value="Unassembled WGS sequence"/>
</dbReference>
<dbReference type="AlphaFoldDB" id="A0ABD4X709"/>
<proteinExistence type="predicted"/>
<dbReference type="RefSeq" id="WP_274839095.1">
    <property type="nucleotide sequence ID" value="NZ_JARCJF010000001.1"/>
</dbReference>
<dbReference type="CDD" id="cd00293">
    <property type="entry name" value="USP-like"/>
    <property type="match status" value="1"/>
</dbReference>
<dbReference type="PRINTS" id="PR01438">
    <property type="entry name" value="UNVRSLSTRESS"/>
</dbReference>
<dbReference type="EMBL" id="JARCJK010000001">
    <property type="protein sequence ID" value="MDE4164945.1"/>
    <property type="molecule type" value="Genomic_DNA"/>
</dbReference>
<protein>
    <submittedName>
        <fullName evidence="1">Universal stress protein</fullName>
    </submittedName>
</protein>
<organism evidence="1 2">
    <name type="scientific">Phaeobacter gallaeciensis</name>
    <dbReference type="NCBI Taxonomy" id="60890"/>
    <lineage>
        <taxon>Bacteria</taxon>
        <taxon>Pseudomonadati</taxon>
        <taxon>Pseudomonadota</taxon>
        <taxon>Alphaproteobacteria</taxon>
        <taxon>Rhodobacterales</taxon>
        <taxon>Roseobacteraceae</taxon>
        <taxon>Phaeobacter</taxon>
    </lineage>
</organism>
<evidence type="ECO:0000313" key="2">
    <source>
        <dbReference type="Proteomes" id="UP001218364"/>
    </source>
</evidence>
<dbReference type="Gene3D" id="3.40.50.12370">
    <property type="match status" value="1"/>
</dbReference>
<reference evidence="1 2" key="1">
    <citation type="submission" date="2023-02" db="EMBL/GenBank/DDBJ databases">
        <title>Population genomics of bacteria associated with diatom.</title>
        <authorList>
            <person name="Xie J."/>
            <person name="Wang H."/>
        </authorList>
    </citation>
    <scope>NUCLEOTIDE SEQUENCE [LARGE SCALE GENOMIC DNA]</scope>
    <source>
        <strain evidence="1 2">PT47_8</strain>
    </source>
</reference>
<comment type="caution">
    <text evidence="1">The sequence shown here is derived from an EMBL/GenBank/DDBJ whole genome shotgun (WGS) entry which is preliminary data.</text>
</comment>
<gene>
    <name evidence="1" type="ORF">PXK24_04530</name>
</gene>
<name>A0ABD4X709_9RHOB</name>
<evidence type="ECO:0000313" key="1">
    <source>
        <dbReference type="EMBL" id="MDE4164945.1"/>
    </source>
</evidence>
<dbReference type="InterPro" id="IPR006015">
    <property type="entry name" value="Universal_stress_UspA"/>
</dbReference>
<dbReference type="SUPFAM" id="SSF52402">
    <property type="entry name" value="Adenine nucleotide alpha hydrolases-like"/>
    <property type="match status" value="2"/>
</dbReference>
<accession>A0ABD4X709</accession>
<sequence length="291" mass="32189">MAMRNIVMPIAPGRYDPSSLRRAITLAKRLPCHLDVVFLLPDPKETFIYTGIEPTEQDGPLSDIRDRMEGHGRSAAEASRRLFAKLRKEAGLELRQKPSLASTASGAWHRIKGEPQEMITPLARRADATIFTPETARYTLMADNVLEAALLRSGRPVLYLPGEDGQQVDISRVMIAWDGSSACVRAISAWLASGLPLQEVFLVHVADPHEDQPNSDSIRDHLAWHGVPCTVETRRKGAEPVGAVLAEAAVDLHCGLIVMGGYGHFRSWEAIFGGVTRYMIHHAQRSLFMMH</sequence>